<dbReference type="SUPFAM" id="SSF51735">
    <property type="entry name" value="NAD(P)-binding Rossmann-fold domains"/>
    <property type="match status" value="1"/>
</dbReference>
<evidence type="ECO:0000259" key="4">
    <source>
        <dbReference type="SMART" id="SM00822"/>
    </source>
</evidence>
<dbReference type="Pfam" id="PF00106">
    <property type="entry name" value="adh_short"/>
    <property type="match status" value="1"/>
</dbReference>
<comment type="similarity">
    <text evidence="1 3">Belongs to the short-chain dehydrogenases/reductases (SDR) family.</text>
</comment>
<dbReference type="InterPro" id="IPR057326">
    <property type="entry name" value="KR_dom"/>
</dbReference>
<dbReference type="SMART" id="SM00822">
    <property type="entry name" value="PKS_KR"/>
    <property type="match status" value="1"/>
</dbReference>
<dbReference type="InterPro" id="IPR002347">
    <property type="entry name" value="SDR_fam"/>
</dbReference>
<evidence type="ECO:0000313" key="5">
    <source>
        <dbReference type="EMBL" id="GAA2436315.1"/>
    </source>
</evidence>
<dbReference type="PRINTS" id="PR00081">
    <property type="entry name" value="GDHRDH"/>
</dbReference>
<dbReference type="Proteomes" id="UP001501231">
    <property type="component" value="Unassembled WGS sequence"/>
</dbReference>
<reference evidence="6" key="1">
    <citation type="journal article" date="2019" name="Int. J. Syst. Evol. Microbiol.">
        <title>The Global Catalogue of Microorganisms (GCM) 10K type strain sequencing project: providing services to taxonomists for standard genome sequencing and annotation.</title>
        <authorList>
            <consortium name="The Broad Institute Genomics Platform"/>
            <consortium name="The Broad Institute Genome Sequencing Center for Infectious Disease"/>
            <person name="Wu L."/>
            <person name="Ma J."/>
        </authorList>
    </citation>
    <scope>NUCLEOTIDE SEQUENCE [LARGE SCALE GENOMIC DNA]</scope>
    <source>
        <strain evidence="6">JCM 3325</strain>
    </source>
</reference>
<gene>
    <name evidence="5" type="ORF">GCM10010191_58860</name>
</gene>
<dbReference type="RefSeq" id="WP_344593273.1">
    <property type="nucleotide sequence ID" value="NZ_BAAARW010000021.1"/>
</dbReference>
<dbReference type="InterPro" id="IPR020904">
    <property type="entry name" value="Sc_DH/Rdtase_CS"/>
</dbReference>
<proteinExistence type="inferred from homology"/>
<dbReference type="PROSITE" id="PS00061">
    <property type="entry name" value="ADH_SHORT"/>
    <property type="match status" value="1"/>
</dbReference>
<dbReference type="EMBL" id="BAAARW010000021">
    <property type="protein sequence ID" value="GAA2436315.1"/>
    <property type="molecule type" value="Genomic_DNA"/>
</dbReference>
<comment type="caution">
    <text evidence="5">The sequence shown here is derived from an EMBL/GenBank/DDBJ whole genome shotgun (WGS) entry which is preliminary data.</text>
</comment>
<evidence type="ECO:0000313" key="6">
    <source>
        <dbReference type="Proteomes" id="UP001501231"/>
    </source>
</evidence>
<evidence type="ECO:0000256" key="2">
    <source>
        <dbReference type="ARBA" id="ARBA00023002"/>
    </source>
</evidence>
<protein>
    <submittedName>
        <fullName evidence="5">SDR family NAD(P)-dependent oxidoreductase</fullName>
    </submittedName>
</protein>
<feature type="domain" description="Ketoreductase" evidence="4">
    <location>
        <begin position="6"/>
        <end position="194"/>
    </location>
</feature>
<accession>A0ABP5WX74</accession>
<evidence type="ECO:0000256" key="3">
    <source>
        <dbReference type="RuleBase" id="RU000363"/>
    </source>
</evidence>
<keyword evidence="2" id="KW-0560">Oxidoreductase</keyword>
<evidence type="ECO:0000256" key="1">
    <source>
        <dbReference type="ARBA" id="ARBA00006484"/>
    </source>
</evidence>
<dbReference type="PANTHER" id="PTHR43658:SF8">
    <property type="entry name" value="17-BETA-HYDROXYSTEROID DEHYDROGENASE 14-RELATED"/>
    <property type="match status" value="1"/>
</dbReference>
<dbReference type="PANTHER" id="PTHR43658">
    <property type="entry name" value="SHORT-CHAIN DEHYDROGENASE/REDUCTASE"/>
    <property type="match status" value="1"/>
</dbReference>
<dbReference type="Gene3D" id="3.40.50.720">
    <property type="entry name" value="NAD(P)-binding Rossmann-like Domain"/>
    <property type="match status" value="1"/>
</dbReference>
<dbReference type="InterPro" id="IPR036291">
    <property type="entry name" value="NAD(P)-bd_dom_sf"/>
</dbReference>
<sequence length="253" mass="26123">MQLDGVAALVTGAASGLGAATATHLAEQGASVFGLDLEKAVAGAPSPPKGVTLLAADVTSETSVRDAIACATEGPESLRVVVNCAGIAPSARILSRSGPHDLDFFHTVLQVNLLGTFNVMRLAAEQIATTAADEHNQRGVIVNTASIAAFEAQIGQIAYAASKAGVAGMTITAARDLAQHGIRVVTIAPGIVDTPMMDGFCDDIRAGLAASVTFPQRLADPFEYARLVAMIADHDYLNGETIRMDGALRMTPR</sequence>
<keyword evidence="6" id="KW-1185">Reference proteome</keyword>
<organism evidence="5 6">
    <name type="scientific">Actinomadura vinacea</name>
    <dbReference type="NCBI Taxonomy" id="115336"/>
    <lineage>
        <taxon>Bacteria</taxon>
        <taxon>Bacillati</taxon>
        <taxon>Actinomycetota</taxon>
        <taxon>Actinomycetes</taxon>
        <taxon>Streptosporangiales</taxon>
        <taxon>Thermomonosporaceae</taxon>
        <taxon>Actinomadura</taxon>
    </lineage>
</organism>
<name>A0ABP5WX74_9ACTN</name>
<dbReference type="PRINTS" id="PR00080">
    <property type="entry name" value="SDRFAMILY"/>
</dbReference>